<name>A0A316UXJ3_9BASI</name>
<evidence type="ECO:0000313" key="2">
    <source>
        <dbReference type="Proteomes" id="UP000245884"/>
    </source>
</evidence>
<reference evidence="1 2" key="1">
    <citation type="journal article" date="2018" name="Mol. Biol. Evol.">
        <title>Broad Genomic Sampling Reveals a Smut Pathogenic Ancestry of the Fungal Clade Ustilaginomycotina.</title>
        <authorList>
            <person name="Kijpornyongpan T."/>
            <person name="Mondo S.J."/>
            <person name="Barry K."/>
            <person name="Sandor L."/>
            <person name="Lee J."/>
            <person name="Lipzen A."/>
            <person name="Pangilinan J."/>
            <person name="LaButti K."/>
            <person name="Hainaut M."/>
            <person name="Henrissat B."/>
            <person name="Grigoriev I.V."/>
            <person name="Spatafora J.W."/>
            <person name="Aime M.C."/>
        </authorList>
    </citation>
    <scope>NUCLEOTIDE SEQUENCE [LARGE SCALE GENOMIC DNA]</scope>
    <source>
        <strain evidence="1 2">MCA 5214</strain>
    </source>
</reference>
<accession>A0A316UXJ3</accession>
<dbReference type="RefSeq" id="XP_025363623.1">
    <property type="nucleotide sequence ID" value="XM_025504704.1"/>
</dbReference>
<dbReference type="GeneID" id="37026527"/>
<sequence>MIALLSRFTRYELATIFVAQCPSIAIFFLGTAEEIFDFAGEHPELLTRQFEWPGVYASFIEYTNSPQDLGAYAGQTVGLPISDQGLQLPFGERQVQHRLYCGEEGDTVEETDSLTLSPTPSPRSPAVTFAMTVFGRDGVLGGSTREWMTKLAKNLTGKDISSLDGDMEMMWLAIDENVVAAVIDTMHLHYPKFELIREERCQGRRITRCLNTNVPPCAAVARPRKRKADDRFR</sequence>
<organism evidence="1 2">
    <name type="scientific">Jaminaea rosea</name>
    <dbReference type="NCBI Taxonomy" id="1569628"/>
    <lineage>
        <taxon>Eukaryota</taxon>
        <taxon>Fungi</taxon>
        <taxon>Dikarya</taxon>
        <taxon>Basidiomycota</taxon>
        <taxon>Ustilaginomycotina</taxon>
        <taxon>Exobasidiomycetes</taxon>
        <taxon>Microstromatales</taxon>
        <taxon>Microstromatales incertae sedis</taxon>
        <taxon>Jaminaea</taxon>
    </lineage>
</organism>
<protein>
    <submittedName>
        <fullName evidence="1">Uncharacterized protein</fullName>
    </submittedName>
</protein>
<dbReference type="Proteomes" id="UP000245884">
    <property type="component" value="Unassembled WGS sequence"/>
</dbReference>
<keyword evidence="2" id="KW-1185">Reference proteome</keyword>
<dbReference type="EMBL" id="KZ819664">
    <property type="protein sequence ID" value="PWN29011.1"/>
    <property type="molecule type" value="Genomic_DNA"/>
</dbReference>
<dbReference type="AlphaFoldDB" id="A0A316UXJ3"/>
<proteinExistence type="predicted"/>
<gene>
    <name evidence="1" type="ORF">BDZ90DRAFT_226289</name>
</gene>
<evidence type="ECO:0000313" key="1">
    <source>
        <dbReference type="EMBL" id="PWN29011.1"/>
    </source>
</evidence>